<accession>A0ACC3N7C5</accession>
<reference evidence="1" key="1">
    <citation type="submission" date="2023-07" db="EMBL/GenBank/DDBJ databases">
        <title>Black Yeasts Isolated from many extreme environments.</title>
        <authorList>
            <person name="Coleine C."/>
            <person name="Stajich J.E."/>
            <person name="Selbmann L."/>
        </authorList>
    </citation>
    <scope>NUCLEOTIDE SEQUENCE</scope>
    <source>
        <strain evidence="1">CCFEE 5714</strain>
    </source>
</reference>
<evidence type="ECO:0000313" key="2">
    <source>
        <dbReference type="Proteomes" id="UP001281147"/>
    </source>
</evidence>
<gene>
    <name evidence="1" type="primary">GEP3_1</name>
    <name evidence="1" type="ORF">LTR37_009710</name>
</gene>
<sequence>MLKSLRTSTRFVSTGNRTQSARCDRLWTLGPVGHRRSLKRCNEGSRRLFTSLPVRRQDASVAVGTGSQLQKHGVTPSSSRAKNLPIVCPGCGAHSQTVDADVAGFYGSKRAERNVQKTSSKQQEDEIFKRALHSGALPGDGNMPASKVSTAQTADTPICERCHNLLYQSKGASIIHPSMQSIQQIIEESPHKQNHIYHVLDTADFPMSLIPNLISALHLPRLRTQNRRSKSMNYIRGRTAEVSFIITRSDLLAPKKEQVDSLLPYLREVLRESLGRSGRDLRLGNVRCVSAHRGWWTKHVKEDIWNRGGAGWVVGKVNVGKSALYEVVFPKGRNQEEVNVSSVWGTGKGTSREGFSALQGRVEERRIATQEAVAEQTAAFGESPGGLSESQETTRPALYDPHGFQESELEIQGQEDVDEDSYIDETSLLPPAQLETAYPRMPIVSSLPGTTASPIRIPFGNGKGELIDLPGIDRCSLDTHVKPEHRSELVMKSRITPEQYTVKPGQSILLGGMIRITPKNDDLIFLAYPFLPLKPHVTSSDKATAVQTGVHPDGEPYTGTVENIATDAARQNIKSAGSFKLEWDVTKLRAGPLTNRDAGKQKATNLPFIIYSADILIEGVGWVELTCQVRNRHKSFISEPVIDAFDENAVKREVPTVPEVEVWSPAGKFVGVRRPMNAWVLGGPKKAPKHARRGRPRYTIDFQRRKEGGAREGARGVAEVE</sequence>
<evidence type="ECO:0000313" key="1">
    <source>
        <dbReference type="EMBL" id="KAK3711330.1"/>
    </source>
</evidence>
<keyword evidence="2" id="KW-1185">Reference proteome</keyword>
<dbReference type="Proteomes" id="UP001281147">
    <property type="component" value="Unassembled WGS sequence"/>
</dbReference>
<organism evidence="1 2">
    <name type="scientific">Vermiconidia calcicola</name>
    <dbReference type="NCBI Taxonomy" id="1690605"/>
    <lineage>
        <taxon>Eukaryota</taxon>
        <taxon>Fungi</taxon>
        <taxon>Dikarya</taxon>
        <taxon>Ascomycota</taxon>
        <taxon>Pezizomycotina</taxon>
        <taxon>Dothideomycetes</taxon>
        <taxon>Dothideomycetidae</taxon>
        <taxon>Mycosphaerellales</taxon>
        <taxon>Extremaceae</taxon>
        <taxon>Vermiconidia</taxon>
    </lineage>
</organism>
<protein>
    <submittedName>
        <fullName evidence="1">Mitochondrial ribosome small subunit biogenesis protein</fullName>
    </submittedName>
</protein>
<comment type="caution">
    <text evidence="1">The sequence shown here is derived from an EMBL/GenBank/DDBJ whole genome shotgun (WGS) entry which is preliminary data.</text>
</comment>
<name>A0ACC3N7C5_9PEZI</name>
<dbReference type="EMBL" id="JAUTXU010000077">
    <property type="protein sequence ID" value="KAK3711330.1"/>
    <property type="molecule type" value="Genomic_DNA"/>
</dbReference>
<proteinExistence type="predicted"/>